<feature type="region of interest" description="Disordered" evidence="3">
    <location>
        <begin position="1"/>
        <end position="42"/>
    </location>
</feature>
<dbReference type="GO" id="GO:0000981">
    <property type="term" value="F:DNA-binding transcription factor activity, RNA polymerase II-specific"/>
    <property type="evidence" value="ECO:0007669"/>
    <property type="project" value="TreeGrafter"/>
</dbReference>
<accession>A0A401NLD4</accession>
<name>A0A401NLD4_SCYTO</name>
<evidence type="ECO:0000256" key="2">
    <source>
        <dbReference type="SAM" id="Coils"/>
    </source>
</evidence>
<dbReference type="GO" id="GO:0000977">
    <property type="term" value="F:RNA polymerase II transcription regulatory region sequence-specific DNA binding"/>
    <property type="evidence" value="ECO:0007669"/>
    <property type="project" value="TreeGrafter"/>
</dbReference>
<dbReference type="OrthoDB" id="10257567at2759"/>
<protein>
    <submittedName>
        <fullName evidence="4">Uncharacterized protein</fullName>
    </submittedName>
</protein>
<organism evidence="4 5">
    <name type="scientific">Scyliorhinus torazame</name>
    <name type="common">Cloudy catshark</name>
    <name type="synonym">Catulus torazame</name>
    <dbReference type="NCBI Taxonomy" id="75743"/>
    <lineage>
        <taxon>Eukaryota</taxon>
        <taxon>Metazoa</taxon>
        <taxon>Chordata</taxon>
        <taxon>Craniata</taxon>
        <taxon>Vertebrata</taxon>
        <taxon>Chondrichthyes</taxon>
        <taxon>Elasmobranchii</taxon>
        <taxon>Galeomorphii</taxon>
        <taxon>Galeoidea</taxon>
        <taxon>Carcharhiniformes</taxon>
        <taxon>Scyliorhinidae</taxon>
        <taxon>Scyliorhinus</taxon>
    </lineage>
</organism>
<evidence type="ECO:0000313" key="5">
    <source>
        <dbReference type="Proteomes" id="UP000288216"/>
    </source>
</evidence>
<feature type="compositionally biased region" description="Basic and acidic residues" evidence="3">
    <location>
        <begin position="1"/>
        <end position="21"/>
    </location>
</feature>
<proteinExistence type="predicted"/>
<evidence type="ECO:0000313" key="4">
    <source>
        <dbReference type="EMBL" id="GCB61688.1"/>
    </source>
</evidence>
<evidence type="ECO:0000256" key="1">
    <source>
        <dbReference type="ARBA" id="ARBA00023054"/>
    </source>
</evidence>
<dbReference type="EMBL" id="BFAA01007687">
    <property type="protein sequence ID" value="GCB61688.1"/>
    <property type="molecule type" value="Genomic_DNA"/>
</dbReference>
<dbReference type="Proteomes" id="UP000288216">
    <property type="component" value="Unassembled WGS sequence"/>
</dbReference>
<comment type="caution">
    <text evidence="4">The sequence shown here is derived from an EMBL/GenBank/DDBJ whole genome shotgun (WGS) entry which is preliminary data.</text>
</comment>
<keyword evidence="5" id="KW-1185">Reference proteome</keyword>
<reference evidence="4 5" key="1">
    <citation type="journal article" date="2018" name="Nat. Ecol. Evol.">
        <title>Shark genomes provide insights into elasmobranch evolution and the origin of vertebrates.</title>
        <authorList>
            <person name="Hara Y"/>
            <person name="Yamaguchi K"/>
            <person name="Onimaru K"/>
            <person name="Kadota M"/>
            <person name="Koyanagi M"/>
            <person name="Keeley SD"/>
            <person name="Tatsumi K"/>
            <person name="Tanaka K"/>
            <person name="Motone F"/>
            <person name="Kageyama Y"/>
            <person name="Nozu R"/>
            <person name="Adachi N"/>
            <person name="Nishimura O"/>
            <person name="Nakagawa R"/>
            <person name="Tanegashima C"/>
            <person name="Kiyatake I"/>
            <person name="Matsumoto R"/>
            <person name="Murakumo K"/>
            <person name="Nishida K"/>
            <person name="Terakita A"/>
            <person name="Kuratani S"/>
            <person name="Sato K"/>
            <person name="Hyodo S Kuraku.S."/>
        </authorList>
    </citation>
    <scope>NUCLEOTIDE SEQUENCE [LARGE SCALE GENOMIC DNA]</scope>
</reference>
<evidence type="ECO:0000256" key="3">
    <source>
        <dbReference type="SAM" id="MobiDB-lite"/>
    </source>
</evidence>
<dbReference type="PANTHER" id="PTHR14043">
    <property type="entry name" value="CCAAT DISPLACEMENT PROTEIN-RELATED"/>
    <property type="match status" value="1"/>
</dbReference>
<dbReference type="AlphaFoldDB" id="A0A401NLD4"/>
<dbReference type="PANTHER" id="PTHR14043:SF4">
    <property type="entry name" value="HOMEOBOX PROTEIN CUT-LIKE 1"/>
    <property type="match status" value="1"/>
</dbReference>
<gene>
    <name evidence="4" type="ORF">scyTo_0014368</name>
</gene>
<feature type="region of interest" description="Disordered" evidence="3">
    <location>
        <begin position="104"/>
        <end position="125"/>
    </location>
</feature>
<keyword evidence="1 2" id="KW-0175">Coiled coil</keyword>
<feature type="compositionally biased region" description="Basic and acidic residues" evidence="3">
    <location>
        <begin position="112"/>
        <end position="125"/>
    </location>
</feature>
<sequence length="258" mass="29468">METLENKNEWPGEQDKQGFEKHGKKSNMPRSTDPKQQTRKNWQSVAYDGLAKENDELLKLKQHQELNMKELERTGVVLLEEKRELETLQLASLFQQAELAHQKQLMGNQATEHQEEKQNRKTGDMETCLQEKKTELQVVMDNLRDNKEQPLSAKNSILEQLDEKLKGQTDHEEVKKELSILKSMGSVASEGSGSQDTSKALEVFLLEKNRSLQSENATLRIGNSDLSDPVALDLGQQLTLIVQHMQDIETENQKLGYT</sequence>
<dbReference type="GO" id="GO:0005634">
    <property type="term" value="C:nucleus"/>
    <property type="evidence" value="ECO:0007669"/>
    <property type="project" value="TreeGrafter"/>
</dbReference>
<feature type="coiled-coil region" evidence="2">
    <location>
        <begin position="54"/>
        <end position="88"/>
    </location>
</feature>